<gene>
    <name evidence="2" type="ORF">FD31_GL000590</name>
</gene>
<organism evidence="2 3">
    <name type="scientific">Companilactobacillus nantensis DSM 16982</name>
    <dbReference type="NCBI Taxonomy" id="1423774"/>
    <lineage>
        <taxon>Bacteria</taxon>
        <taxon>Bacillati</taxon>
        <taxon>Bacillota</taxon>
        <taxon>Bacilli</taxon>
        <taxon>Lactobacillales</taxon>
        <taxon>Lactobacillaceae</taxon>
        <taxon>Companilactobacillus</taxon>
    </lineage>
</organism>
<accession>A0A0R1WF19</accession>
<feature type="transmembrane region" description="Helical" evidence="1">
    <location>
        <begin position="38"/>
        <end position="57"/>
    </location>
</feature>
<comment type="caution">
    <text evidence="2">The sequence shown here is derived from an EMBL/GenBank/DDBJ whole genome shotgun (WGS) entry which is preliminary data.</text>
</comment>
<dbReference type="PATRIC" id="fig|1423774.3.peg.606"/>
<keyword evidence="3" id="KW-1185">Reference proteome</keyword>
<evidence type="ECO:0000313" key="2">
    <source>
        <dbReference type="EMBL" id="KRM16351.1"/>
    </source>
</evidence>
<dbReference type="AlphaFoldDB" id="A0A0R1WF19"/>
<sequence length="174" mass="20060">MKMERSFARKLNWKPLFNSLIFGAAIGTFVYILLKRDIALGIMFGIIAFLIQSIVIYPRYLPSLYGCWKINEGSVSYYDYSTWSKRIKAIFLPVSKKQKSVSFENIMSYSLVVSKKSDKWTPHYILLKLDNGHNVALDLSWNLLKSGAPGKDVEWVVDYITNKLHQKTVQVLQV</sequence>
<proteinExistence type="predicted"/>
<evidence type="ECO:0000256" key="1">
    <source>
        <dbReference type="SAM" id="Phobius"/>
    </source>
</evidence>
<dbReference type="Proteomes" id="UP000051302">
    <property type="component" value="Unassembled WGS sequence"/>
</dbReference>
<dbReference type="EMBL" id="AZFV01000015">
    <property type="protein sequence ID" value="KRM16351.1"/>
    <property type="molecule type" value="Genomic_DNA"/>
</dbReference>
<feature type="transmembrane region" description="Helical" evidence="1">
    <location>
        <begin position="12"/>
        <end position="32"/>
    </location>
</feature>
<keyword evidence="1" id="KW-0472">Membrane</keyword>
<name>A0A0R1WF19_9LACO</name>
<keyword evidence="1" id="KW-0812">Transmembrane</keyword>
<evidence type="ECO:0000313" key="3">
    <source>
        <dbReference type="Proteomes" id="UP000051302"/>
    </source>
</evidence>
<keyword evidence="1" id="KW-1133">Transmembrane helix</keyword>
<protein>
    <submittedName>
        <fullName evidence="2">Uncharacterized protein</fullName>
    </submittedName>
</protein>
<reference evidence="2 3" key="1">
    <citation type="journal article" date="2015" name="Genome Announc.">
        <title>Expanding the biotechnology potential of lactobacilli through comparative genomics of 213 strains and associated genera.</title>
        <authorList>
            <person name="Sun Z."/>
            <person name="Harris H.M."/>
            <person name="McCann A."/>
            <person name="Guo C."/>
            <person name="Argimon S."/>
            <person name="Zhang W."/>
            <person name="Yang X."/>
            <person name="Jeffery I.B."/>
            <person name="Cooney J.C."/>
            <person name="Kagawa T.F."/>
            <person name="Liu W."/>
            <person name="Song Y."/>
            <person name="Salvetti E."/>
            <person name="Wrobel A."/>
            <person name="Rasinkangas P."/>
            <person name="Parkhill J."/>
            <person name="Rea M.C."/>
            <person name="O'Sullivan O."/>
            <person name="Ritari J."/>
            <person name="Douillard F.P."/>
            <person name="Paul Ross R."/>
            <person name="Yang R."/>
            <person name="Briner A.E."/>
            <person name="Felis G.E."/>
            <person name="de Vos W.M."/>
            <person name="Barrangou R."/>
            <person name="Klaenhammer T.R."/>
            <person name="Caufield P.W."/>
            <person name="Cui Y."/>
            <person name="Zhang H."/>
            <person name="O'Toole P.W."/>
        </authorList>
    </citation>
    <scope>NUCLEOTIDE SEQUENCE [LARGE SCALE GENOMIC DNA]</scope>
    <source>
        <strain evidence="2 3">DSM 16982</strain>
    </source>
</reference>